<dbReference type="PANTHER" id="PTHR40447:SF1">
    <property type="entry name" value="ANAEROBIC SULFITE REDUCTASE SUBUNIT A"/>
    <property type="match status" value="1"/>
</dbReference>
<dbReference type="InterPro" id="IPR009051">
    <property type="entry name" value="Helical_ferredxn"/>
</dbReference>
<keyword evidence="3" id="KW-0411">Iron-sulfur</keyword>
<sequence>AAAKDEARAKMAKNPLADLDLTGFDGEHMMEKFNAPEWKKLYQACLGCGTCTFVCPTCQCYDIRDFDTGSGVQRYRCWDSCMYSDFTLMAHGNCRPTQLERFRQRFMHKLVYFPANNEGIYGCVGCGRCLSKCPQSINIVKVIKALGGNKA</sequence>
<dbReference type="Pfam" id="PF17179">
    <property type="entry name" value="Fer4_22"/>
    <property type="match status" value="1"/>
</dbReference>
<reference evidence="5" key="2">
    <citation type="journal article" date="2021" name="PeerJ">
        <title>Extensive microbial diversity within the chicken gut microbiome revealed by metagenomics and culture.</title>
        <authorList>
            <person name="Gilroy R."/>
            <person name="Ravi A."/>
            <person name="Getino M."/>
            <person name="Pursley I."/>
            <person name="Horton D.L."/>
            <person name="Alikhan N.F."/>
            <person name="Baker D."/>
            <person name="Gharbi K."/>
            <person name="Hall N."/>
            <person name="Watson M."/>
            <person name="Adriaenssens E.M."/>
            <person name="Foster-Nyarko E."/>
            <person name="Jarju S."/>
            <person name="Secka A."/>
            <person name="Antonio M."/>
            <person name="Oren A."/>
            <person name="Chaudhuri R.R."/>
            <person name="La Ragione R."/>
            <person name="Hildebrand F."/>
            <person name="Pallen M.J."/>
        </authorList>
    </citation>
    <scope>NUCLEOTIDE SEQUENCE</scope>
    <source>
        <strain evidence="5">ChiHcec3-11533</strain>
    </source>
</reference>
<evidence type="ECO:0000256" key="2">
    <source>
        <dbReference type="ARBA" id="ARBA00023004"/>
    </source>
</evidence>
<comment type="caution">
    <text evidence="5">The sequence shown here is derived from an EMBL/GenBank/DDBJ whole genome shotgun (WGS) entry which is preliminary data.</text>
</comment>
<dbReference type="PANTHER" id="PTHR40447">
    <property type="entry name" value="ANAEROBIC SULFITE REDUCTASE SUBUNIT A"/>
    <property type="match status" value="1"/>
</dbReference>
<protein>
    <submittedName>
        <fullName evidence="5">4Fe-4S dicluster domain-containing protein</fullName>
    </submittedName>
</protein>
<evidence type="ECO:0000313" key="6">
    <source>
        <dbReference type="Proteomes" id="UP000824072"/>
    </source>
</evidence>
<dbReference type="PROSITE" id="PS51379">
    <property type="entry name" value="4FE4S_FER_2"/>
    <property type="match status" value="2"/>
</dbReference>
<dbReference type="GO" id="GO:0046872">
    <property type="term" value="F:metal ion binding"/>
    <property type="evidence" value="ECO:0007669"/>
    <property type="project" value="UniProtKB-KW"/>
</dbReference>
<dbReference type="GO" id="GO:0051536">
    <property type="term" value="F:iron-sulfur cluster binding"/>
    <property type="evidence" value="ECO:0007669"/>
    <property type="project" value="UniProtKB-KW"/>
</dbReference>
<dbReference type="Proteomes" id="UP000824072">
    <property type="component" value="Unassembled WGS sequence"/>
</dbReference>
<organism evidence="5 6">
    <name type="scientific">Candidatus Pullichristensenella excrementigallinarum</name>
    <dbReference type="NCBI Taxonomy" id="2840907"/>
    <lineage>
        <taxon>Bacteria</taxon>
        <taxon>Bacillati</taxon>
        <taxon>Bacillota</taxon>
        <taxon>Clostridia</taxon>
        <taxon>Candidatus Pullichristensenella</taxon>
    </lineage>
</organism>
<dbReference type="EMBL" id="DVMU01000049">
    <property type="protein sequence ID" value="HIU33324.1"/>
    <property type="molecule type" value="Genomic_DNA"/>
</dbReference>
<dbReference type="SUPFAM" id="SSF46548">
    <property type="entry name" value="alpha-helical ferredoxin"/>
    <property type="match status" value="1"/>
</dbReference>
<dbReference type="PROSITE" id="PS00198">
    <property type="entry name" value="4FE4S_FER_1"/>
    <property type="match status" value="2"/>
</dbReference>
<proteinExistence type="predicted"/>
<dbReference type="InterPro" id="IPR017896">
    <property type="entry name" value="4Fe4S_Fe-S-bd"/>
</dbReference>
<keyword evidence="2" id="KW-0408">Iron</keyword>
<evidence type="ECO:0000259" key="4">
    <source>
        <dbReference type="PROSITE" id="PS51379"/>
    </source>
</evidence>
<evidence type="ECO:0000313" key="5">
    <source>
        <dbReference type="EMBL" id="HIU33324.1"/>
    </source>
</evidence>
<reference evidence="5" key="1">
    <citation type="submission" date="2020-10" db="EMBL/GenBank/DDBJ databases">
        <authorList>
            <person name="Gilroy R."/>
        </authorList>
    </citation>
    <scope>NUCLEOTIDE SEQUENCE</scope>
    <source>
        <strain evidence="5">ChiHcec3-11533</strain>
    </source>
</reference>
<evidence type="ECO:0000256" key="1">
    <source>
        <dbReference type="ARBA" id="ARBA00022723"/>
    </source>
</evidence>
<feature type="non-terminal residue" evidence="5">
    <location>
        <position position="1"/>
    </location>
</feature>
<accession>A0A9D1LB78</accession>
<evidence type="ECO:0000256" key="3">
    <source>
        <dbReference type="ARBA" id="ARBA00023014"/>
    </source>
</evidence>
<dbReference type="AlphaFoldDB" id="A0A9D1LB78"/>
<name>A0A9D1LB78_9FIRM</name>
<feature type="domain" description="4Fe-4S ferredoxin-type" evidence="4">
    <location>
        <begin position="34"/>
        <end position="66"/>
    </location>
</feature>
<dbReference type="Gene3D" id="1.10.1060.10">
    <property type="entry name" value="Alpha-helical ferredoxin"/>
    <property type="match status" value="1"/>
</dbReference>
<dbReference type="InterPro" id="IPR017900">
    <property type="entry name" value="4Fe4S_Fe_S_CS"/>
</dbReference>
<keyword evidence="1" id="KW-0479">Metal-binding</keyword>
<feature type="domain" description="4Fe-4S ferredoxin-type" evidence="4">
    <location>
        <begin position="112"/>
        <end position="142"/>
    </location>
</feature>
<gene>
    <name evidence="5" type="ORF">IAB02_02050</name>
</gene>